<keyword evidence="3" id="KW-0067">ATP-binding</keyword>
<feature type="region of interest" description="Disordered" evidence="4">
    <location>
        <begin position="302"/>
        <end position="328"/>
    </location>
</feature>
<dbReference type="GO" id="GO:0008094">
    <property type="term" value="F:ATP-dependent activity, acting on DNA"/>
    <property type="evidence" value="ECO:0007669"/>
    <property type="project" value="TreeGrafter"/>
</dbReference>
<keyword evidence="7" id="KW-1185">Reference proteome</keyword>
<dbReference type="GO" id="GO:0005524">
    <property type="term" value="F:ATP binding"/>
    <property type="evidence" value="ECO:0007669"/>
    <property type="project" value="UniProtKB-KW"/>
</dbReference>
<dbReference type="PANTHER" id="PTHR45626">
    <property type="entry name" value="TRANSCRIPTION TERMINATION FACTOR 2-RELATED"/>
    <property type="match status" value="1"/>
</dbReference>
<dbReference type="GO" id="GO:0005634">
    <property type="term" value="C:nucleus"/>
    <property type="evidence" value="ECO:0007669"/>
    <property type="project" value="TreeGrafter"/>
</dbReference>
<feature type="compositionally biased region" description="Polar residues" evidence="4">
    <location>
        <begin position="1446"/>
        <end position="1461"/>
    </location>
</feature>
<feature type="region of interest" description="Disordered" evidence="4">
    <location>
        <begin position="1642"/>
        <end position="1731"/>
    </location>
</feature>
<feature type="compositionally biased region" description="Basic and acidic residues" evidence="4">
    <location>
        <begin position="1841"/>
        <end position="1860"/>
    </location>
</feature>
<feature type="compositionally biased region" description="Low complexity" evidence="4">
    <location>
        <begin position="1248"/>
        <end position="1270"/>
    </location>
</feature>
<feature type="compositionally biased region" description="Pro residues" evidence="4">
    <location>
        <begin position="1478"/>
        <end position="1488"/>
    </location>
</feature>
<feature type="region of interest" description="Disordered" evidence="4">
    <location>
        <begin position="1743"/>
        <end position="1886"/>
    </location>
</feature>
<evidence type="ECO:0000256" key="1">
    <source>
        <dbReference type="ARBA" id="ARBA00022741"/>
    </source>
</evidence>
<dbReference type="OrthoDB" id="3270319at2759"/>
<evidence type="ECO:0000259" key="5">
    <source>
        <dbReference type="PROSITE" id="PS51194"/>
    </source>
</evidence>
<feature type="compositionally biased region" description="Basic and acidic residues" evidence="4">
    <location>
        <begin position="1200"/>
        <end position="1209"/>
    </location>
</feature>
<evidence type="ECO:0000256" key="4">
    <source>
        <dbReference type="SAM" id="MobiDB-lite"/>
    </source>
</evidence>
<name>A0A074RRJ9_9AGAM</name>
<feature type="domain" description="Helicase C-terminal" evidence="5">
    <location>
        <begin position="906"/>
        <end position="1050"/>
    </location>
</feature>
<keyword evidence="2" id="KW-0378">Hydrolase</keyword>
<dbReference type="SUPFAM" id="SSF52540">
    <property type="entry name" value="P-loop containing nucleoside triphosphate hydrolases"/>
    <property type="match status" value="2"/>
</dbReference>
<dbReference type="InterPro" id="IPR000330">
    <property type="entry name" value="SNF2_N"/>
</dbReference>
<feature type="compositionally biased region" description="Low complexity" evidence="4">
    <location>
        <begin position="1177"/>
        <end position="1189"/>
    </location>
</feature>
<dbReference type="InterPro" id="IPR050628">
    <property type="entry name" value="SNF2_RAD54_helicase_TF"/>
</dbReference>
<dbReference type="PANTHER" id="PTHR45626:SF26">
    <property type="entry name" value="FAMILY HELICASE, PUTATIVE (AFU_ORTHOLOGUE AFUA_2G09120)-RELATED"/>
    <property type="match status" value="1"/>
</dbReference>
<feature type="compositionally biased region" description="Low complexity" evidence="4">
    <location>
        <begin position="1655"/>
        <end position="1668"/>
    </location>
</feature>
<feature type="compositionally biased region" description="Polar residues" evidence="4">
    <location>
        <begin position="1566"/>
        <end position="1579"/>
    </location>
</feature>
<accession>A0A074RRJ9</accession>
<gene>
    <name evidence="6" type="ORF">V565_138290</name>
</gene>
<dbReference type="GO" id="GO:0016787">
    <property type="term" value="F:hydrolase activity"/>
    <property type="evidence" value="ECO:0007669"/>
    <property type="project" value="UniProtKB-KW"/>
</dbReference>
<evidence type="ECO:0000313" key="7">
    <source>
        <dbReference type="Proteomes" id="UP000027456"/>
    </source>
</evidence>
<dbReference type="Proteomes" id="UP000027456">
    <property type="component" value="Unassembled WGS sequence"/>
</dbReference>
<dbReference type="InterPro" id="IPR027417">
    <property type="entry name" value="P-loop_NTPase"/>
</dbReference>
<feature type="compositionally biased region" description="Polar residues" evidence="4">
    <location>
        <begin position="1211"/>
        <end position="1230"/>
    </location>
</feature>
<dbReference type="InterPro" id="IPR014001">
    <property type="entry name" value="Helicase_ATP-bd"/>
</dbReference>
<sequence length="1886" mass="203364">MPTLPLGQFLLPFLTNVTPTLGPYDIFPWTSETWRTVAGLEPLPANDNPTDQTARASQGLRLTPLALNQLESKYRKALSESQLVEADKFMDRIYQRVLKTVAQSQPASTAIIRPENITGWAAYQGAITALIRRQPGGVMWQVEDVLELGFSTPRHAWIGLRQRNMNLPEGERKDENISVPAPRAYVDSKDIKAQVAIRVFGPETVCSYSGVVFPEYEQSVMCLLYRAWESLSKKLITAQNRVVTERDKFLALMQAAEQDGKAGSLRAASNKFVKWRDLAVAIGNADDLSLKKEEKRLEDLVASRAMQSQGGRSKKEKGKSSLASTEDEETATHYYEDVYLSAINKQTAADVLEMITQYTLEEHDHQIDLAKNDVDLGVGRYGTLPIALVWALMGLSGASQFPFANPGSRDPKEPVPPFVPRPLQVSGVCIMLERFFTRSLGDLPLSTLLCDDVGLGKTGQIIGLISMVIHLYEAQCKGAPLPPFAIENDTHYFAGRERIPNLPSLILVPTTLSMQWQAQIKMATHHGALKILPYSSGPTFRRNFFAPGGTWEKAIGPEGCDARRTIVLAEYSSIAAEARTFLIPLPTGRSRPERLEVARGDPPQLMPGVNPGTTIFGKEFLLMAIDECHQLRNVSGFYSGALRLSANSLVHAGATATPIYTGAPDVPAQGRLLRVPGMIGDAGEQLCIDMETTERERTEDWNRNSQEILASMLAELPPLVDQTGVSGSSRPTQLSGEQIAQYESVYIAQGSIALAEKAMEGVLLRRTRESKDPEGNPVLSLEPYIYIVAHSPLSTVEYDTVLAIENAQVDGEELDGVMRVVKWSDFFMLQKHALMHWELVGLLAREKKLHNGAGTLTSRMTDDWTAENIYSKLSTRMLTLDKVLTYYWPGGKRPAFYKVDGSRDPKAEAQLTGFEPSPNPPKFVIFLIYKLHRDLVKKLFDIQGRRYMEYHGSLSQKQRDQVVEQFETDDSIRILIISNVGGTGLNLTVASIVIFMSGVWSGQERRQILGRLWRFGQKNRVIVIEVQAPKSIDVLLQLYANRKTLMSDIFLSNRARLMLARFGTPDSGTSDLDGSFPQADGIVDDDEYTADDTRVQVSRAPKRRRKDDDDADPLLISDPTPSKRPRKSNTAPKPAAERKRKPTALPGPPSKKAKSLGKLAPVGGLDRIVNVDEETSRASASSSKASSSSQGPTQPAAGERSSESAKIKSVDVTQSAGPSTLQPSDKNATVQRVRPKPKPLPAPSDIRSLSPPGSSPSVVVPVVPKRSAPVVLPPSPSPKATSTSTAHKVLSVPPELGFSEDSIQPAGDPMPLLSLDSPRQKSTTTMARPKPRLPPSSDSRSHGDSITRPSTIAPVVSVGSKPPVPVASPPSSSLKAAPTFLKPQVASAPAPGLGPKSVAREGSPKIQGVNAAQLAGPSKRPSVKAPSLDGSLSAQSGGPMPRLQPPLSSQQSPGASASKSSIVLPIACIDSEPSVPVASPPPPPPAAPPNHSKSKAVSAPPPQSEEGYRTLRIWDMPKKPSSRRFSPGTQSRNVTPAPSGESVNDKAQEQVRGTATREHVVVSDLNPVSRTTTNSTSVLVSPECSTEPDRLAVATGVATNGLTRTTDRSPHSANGNGPPVCSVLPWSPDEIELQIQLGIYSPPREKASQPPGRLSGSSSAGDTSSLGSMHSALTAPPPFGPKAVAARNHVTSSSLSLSRRSDGPSTAPDKSALSGVTRGTPAPRLQAPKRPIATGHFARQATAQRLIVPDSPRAARSSTLGIGGSSSPPRVPEDSTVADDVGASVQSSSRGAATPSGSSIRKLPAAEPASKPSLRDIPAGQKMRFAKPSGRQVDAAQPSAEVRRKDGLMQERVKELDRRIQSRGGIRSPSREAAVSLPASRTQRFE</sequence>
<dbReference type="CDD" id="cd18793">
    <property type="entry name" value="SF2_C_SNF"/>
    <property type="match status" value="1"/>
</dbReference>
<dbReference type="HOGENOM" id="CLU_236118_0_0_1"/>
<dbReference type="InterPro" id="IPR049730">
    <property type="entry name" value="SNF2/RAD54-like_C"/>
</dbReference>
<dbReference type="PROSITE" id="PS51194">
    <property type="entry name" value="HELICASE_CTER"/>
    <property type="match status" value="1"/>
</dbReference>
<comment type="caution">
    <text evidence="6">The sequence shown here is derived from an EMBL/GenBank/DDBJ whole genome shotgun (WGS) entry which is preliminary data.</text>
</comment>
<dbReference type="Gene3D" id="3.40.50.300">
    <property type="entry name" value="P-loop containing nucleotide triphosphate hydrolases"/>
    <property type="match status" value="2"/>
</dbReference>
<organism evidence="6 7">
    <name type="scientific">Rhizoctonia solani 123E</name>
    <dbReference type="NCBI Taxonomy" id="1423351"/>
    <lineage>
        <taxon>Eukaryota</taxon>
        <taxon>Fungi</taxon>
        <taxon>Dikarya</taxon>
        <taxon>Basidiomycota</taxon>
        <taxon>Agaricomycotina</taxon>
        <taxon>Agaricomycetes</taxon>
        <taxon>Cantharellales</taxon>
        <taxon>Ceratobasidiaceae</taxon>
        <taxon>Rhizoctonia</taxon>
    </lineage>
</organism>
<evidence type="ECO:0000256" key="3">
    <source>
        <dbReference type="ARBA" id="ARBA00022840"/>
    </source>
</evidence>
<dbReference type="EMBL" id="AZST01000609">
    <property type="protein sequence ID" value="KEP47955.1"/>
    <property type="molecule type" value="Genomic_DNA"/>
</dbReference>
<dbReference type="Pfam" id="PF00271">
    <property type="entry name" value="Helicase_C"/>
    <property type="match status" value="1"/>
</dbReference>
<feature type="region of interest" description="Disordered" evidence="4">
    <location>
        <begin position="1066"/>
        <end position="1625"/>
    </location>
</feature>
<dbReference type="SMART" id="SM00490">
    <property type="entry name" value="HELICc"/>
    <property type="match status" value="1"/>
</dbReference>
<protein>
    <submittedName>
        <fullName evidence="6">SNF2 family amino-terminal protein</fullName>
    </submittedName>
</protein>
<evidence type="ECO:0000256" key="2">
    <source>
        <dbReference type="ARBA" id="ARBA00022801"/>
    </source>
</evidence>
<feature type="compositionally biased region" description="Polar residues" evidence="4">
    <location>
        <begin position="1756"/>
        <end position="1768"/>
    </location>
</feature>
<dbReference type="InterPro" id="IPR001650">
    <property type="entry name" value="Helicase_C-like"/>
</dbReference>
<dbReference type="Pfam" id="PF00176">
    <property type="entry name" value="SNF2-rel_dom"/>
    <property type="match status" value="1"/>
</dbReference>
<proteinExistence type="predicted"/>
<feature type="compositionally biased region" description="Basic and acidic residues" evidence="4">
    <location>
        <begin position="1543"/>
        <end position="1561"/>
    </location>
</feature>
<dbReference type="GO" id="GO:0006281">
    <property type="term" value="P:DNA repair"/>
    <property type="evidence" value="ECO:0007669"/>
    <property type="project" value="TreeGrafter"/>
</dbReference>
<feature type="compositionally biased region" description="Polar residues" evidence="4">
    <location>
        <begin position="1523"/>
        <end position="1536"/>
    </location>
</feature>
<keyword evidence="1" id="KW-0547">Nucleotide-binding</keyword>
<reference evidence="6 7" key="1">
    <citation type="submission" date="2013-12" db="EMBL/GenBank/DDBJ databases">
        <authorList>
            <person name="Cubeta M."/>
            <person name="Pakala S."/>
            <person name="Fedorova N."/>
            <person name="Thomas E."/>
            <person name="Dean R."/>
            <person name="Jabaji S."/>
            <person name="Neate S."/>
            <person name="Toda T."/>
            <person name="Tavantzis S."/>
            <person name="Vilgalys R."/>
            <person name="Bharathan N."/>
            <person name="Pakala S."/>
            <person name="Losada L.S."/>
            <person name="Zafar N."/>
            <person name="Nierman W."/>
        </authorList>
    </citation>
    <scope>NUCLEOTIDE SEQUENCE [LARGE SCALE GENOMIC DNA]</scope>
    <source>
        <strain evidence="6 7">123E</strain>
    </source>
</reference>
<dbReference type="STRING" id="1423351.A0A074RRJ9"/>
<feature type="compositionally biased region" description="Low complexity" evidence="4">
    <location>
        <begin position="1369"/>
        <end position="1378"/>
    </location>
</feature>
<dbReference type="SMART" id="SM00487">
    <property type="entry name" value="DEXDc"/>
    <property type="match status" value="1"/>
</dbReference>
<evidence type="ECO:0000313" key="6">
    <source>
        <dbReference type="EMBL" id="KEP47955.1"/>
    </source>
</evidence>
<feature type="compositionally biased region" description="Polar residues" evidence="4">
    <location>
        <begin position="1784"/>
        <end position="1799"/>
    </location>
</feature>